<dbReference type="GO" id="GO:0005840">
    <property type="term" value="C:ribosome"/>
    <property type="evidence" value="ECO:0007669"/>
    <property type="project" value="UniProtKB-KW"/>
</dbReference>
<organism evidence="2 3">
    <name type="scientific">Clarias magur</name>
    <name type="common">Asian catfish</name>
    <name type="synonym">Macropteronotus magur</name>
    <dbReference type="NCBI Taxonomy" id="1594786"/>
    <lineage>
        <taxon>Eukaryota</taxon>
        <taxon>Metazoa</taxon>
        <taxon>Chordata</taxon>
        <taxon>Craniata</taxon>
        <taxon>Vertebrata</taxon>
        <taxon>Euteleostomi</taxon>
        <taxon>Actinopterygii</taxon>
        <taxon>Neopterygii</taxon>
        <taxon>Teleostei</taxon>
        <taxon>Ostariophysi</taxon>
        <taxon>Siluriformes</taxon>
        <taxon>Clariidae</taxon>
        <taxon>Clarias</taxon>
    </lineage>
</organism>
<protein>
    <submittedName>
        <fullName evidence="2">60S ribosomal protein L6</fullName>
    </submittedName>
</protein>
<proteinExistence type="predicted"/>
<name>A0A8J4USW6_CLAMG</name>
<evidence type="ECO:0000313" key="3">
    <source>
        <dbReference type="Proteomes" id="UP000727407"/>
    </source>
</evidence>
<keyword evidence="2" id="KW-0687">Ribonucleoprotein</keyword>
<gene>
    <name evidence="2" type="primary">rmr6</name>
    <name evidence="2" type="ORF">DAT39_007896</name>
</gene>
<feature type="compositionally biased region" description="Basic and acidic residues" evidence="1">
    <location>
        <begin position="69"/>
        <end position="79"/>
    </location>
</feature>
<dbReference type="EMBL" id="QNUK01000091">
    <property type="protein sequence ID" value="KAF5902405.1"/>
    <property type="molecule type" value="Genomic_DNA"/>
</dbReference>
<keyword evidence="3" id="KW-1185">Reference proteome</keyword>
<sequence length="79" mass="8674">MALNERTKTLVSLTASFIFTQIIIEGKERSCARRNARRQPQAAVTTPLIAPGPDASWGNKSSPGNTGEEILRKRAVEQH</sequence>
<evidence type="ECO:0000313" key="2">
    <source>
        <dbReference type="EMBL" id="KAF5902405.1"/>
    </source>
</evidence>
<feature type="region of interest" description="Disordered" evidence="1">
    <location>
        <begin position="34"/>
        <end position="79"/>
    </location>
</feature>
<dbReference type="Proteomes" id="UP000727407">
    <property type="component" value="Unassembled WGS sequence"/>
</dbReference>
<comment type="caution">
    <text evidence="2">The sequence shown here is derived from an EMBL/GenBank/DDBJ whole genome shotgun (WGS) entry which is preliminary data.</text>
</comment>
<dbReference type="AlphaFoldDB" id="A0A8J4USW6"/>
<feature type="non-terminal residue" evidence="2">
    <location>
        <position position="79"/>
    </location>
</feature>
<accession>A0A8J4USW6</accession>
<keyword evidence="2" id="KW-0689">Ribosomal protein</keyword>
<evidence type="ECO:0000256" key="1">
    <source>
        <dbReference type="SAM" id="MobiDB-lite"/>
    </source>
</evidence>
<reference evidence="2" key="1">
    <citation type="submission" date="2020-07" db="EMBL/GenBank/DDBJ databases">
        <title>Clarias magur genome sequencing, assembly and annotation.</title>
        <authorList>
            <person name="Kushwaha B."/>
            <person name="Kumar R."/>
            <person name="Das P."/>
            <person name="Joshi C.G."/>
            <person name="Kumar D."/>
            <person name="Nagpure N.S."/>
            <person name="Pandey M."/>
            <person name="Agarwal S."/>
            <person name="Srivastava S."/>
            <person name="Singh M."/>
            <person name="Sahoo L."/>
            <person name="Jayasankar P."/>
            <person name="Meher P.K."/>
            <person name="Koringa P.G."/>
            <person name="Iquebal M.A."/>
            <person name="Das S.P."/>
            <person name="Bit A."/>
            <person name="Patnaik S."/>
            <person name="Patel N."/>
            <person name="Shah T.M."/>
            <person name="Hinsu A."/>
            <person name="Jena J.K."/>
        </authorList>
    </citation>
    <scope>NUCLEOTIDE SEQUENCE</scope>
    <source>
        <strain evidence="2">CIFAMagur01</strain>
        <tissue evidence="2">Testis</tissue>
    </source>
</reference>